<dbReference type="AlphaFoldDB" id="A0A833PV25"/>
<protein>
    <recommendedName>
        <fullName evidence="1">DUF6471 domain-containing protein</fullName>
    </recommendedName>
</protein>
<dbReference type="Pfam" id="PF20075">
    <property type="entry name" value="DUF6471"/>
    <property type="match status" value="2"/>
</dbReference>
<sequence>MRDTCSYELLAQQPQEKWCDICHIQFSSFNAKDKEQFVSEEDALWAGLAARVIRVALERKGVSYAQLADTLSSIGVKETERSLISRVSRGTVKLTLLLQIIEVTGALPPSLWASVVRTPGTWEGRSKAVVAIELARRPWVTPPKLAALLTDIGVDIDEVALTSQLSTGTMTLSLFLQCITVLGSSSLDRYIDFPDLASAVLATRGERTTN</sequence>
<dbReference type="Proteomes" id="UP000467522">
    <property type="component" value="Unassembled WGS sequence"/>
</dbReference>
<feature type="domain" description="DUF6471" evidence="1">
    <location>
        <begin position="45"/>
        <end position="106"/>
    </location>
</feature>
<name>A0A833PV25_BURL3</name>
<dbReference type="RefSeq" id="WP_278645393.1">
    <property type="nucleotide sequence ID" value="NZ_WNDV01000005.1"/>
</dbReference>
<evidence type="ECO:0000259" key="1">
    <source>
        <dbReference type="Pfam" id="PF20075"/>
    </source>
</evidence>
<accession>A0A833PV25</accession>
<reference evidence="3" key="1">
    <citation type="journal article" date="2020" name="MBio">
        <title>Horizontal gene transfer to a defensive symbiont with a reduced genome amongst a multipartite beetle microbiome.</title>
        <authorList>
            <person name="Waterworth S.C."/>
            <person name="Florez L.V."/>
            <person name="Rees E.R."/>
            <person name="Hertweck C."/>
            <person name="Kaltenpoth M."/>
            <person name="Kwan J.C."/>
        </authorList>
    </citation>
    <scope>NUCLEOTIDE SEQUENCE [LARGE SCALE GENOMIC DNA]</scope>
</reference>
<organism evidence="2 3">
    <name type="scientific">Burkholderia lata (strain ATCC 17760 / DSM 23089 / LMG 22485 / NCIMB 9086 / R18194 / 383)</name>
    <dbReference type="NCBI Taxonomy" id="482957"/>
    <lineage>
        <taxon>Bacteria</taxon>
        <taxon>Pseudomonadati</taxon>
        <taxon>Pseudomonadota</taxon>
        <taxon>Betaproteobacteria</taxon>
        <taxon>Burkholderiales</taxon>
        <taxon>Burkholderiaceae</taxon>
        <taxon>Burkholderia</taxon>
        <taxon>Burkholderia cepacia complex</taxon>
    </lineage>
</organism>
<dbReference type="EMBL" id="WNDV01000005">
    <property type="protein sequence ID" value="KAF1038623.1"/>
    <property type="molecule type" value="Genomic_DNA"/>
</dbReference>
<evidence type="ECO:0000313" key="2">
    <source>
        <dbReference type="EMBL" id="KAF1038623.1"/>
    </source>
</evidence>
<proteinExistence type="predicted"/>
<evidence type="ECO:0000313" key="3">
    <source>
        <dbReference type="Proteomes" id="UP000467522"/>
    </source>
</evidence>
<feature type="domain" description="DUF6471" evidence="1">
    <location>
        <begin position="122"/>
        <end position="187"/>
    </location>
</feature>
<comment type="caution">
    <text evidence="2">The sequence shown here is derived from an EMBL/GenBank/DDBJ whole genome shotgun (WGS) entry which is preliminary data.</text>
</comment>
<dbReference type="InterPro" id="IPR045526">
    <property type="entry name" value="DUF6471"/>
</dbReference>
<gene>
    <name evidence="2" type="ORF">GAK33_01959</name>
</gene>